<dbReference type="EMBL" id="QLTK01000001">
    <property type="protein sequence ID" value="RAS38816.1"/>
    <property type="molecule type" value="Genomic_DNA"/>
</dbReference>
<protein>
    <submittedName>
        <fullName evidence="1">Uncharacterized protein</fullName>
    </submittedName>
</protein>
<sequence>MAVKTFGEAIGDVTAFVTGVSVSAADATNSAQQAVAAKALREKIISTAISANDLFGVVAGGMQRLIGEFSLTSAEAEKLLGKAGIFSAGIGMALASIPITDAVLKGEPGKITTGQLDALSGAALLAGAVVLPEAAVLLTVVGSLMVAAAVFDSSEANTLSNAVAQVKRLIQPYYSQLPPASQITFRSTMSDAMEATLSGGMLIPKVNDSGWVISYGAEEPTNVAHNGSDTRYSFDSGVTYVIGHVTDDDPLSSSSDMNGKSVWTLPGENPGTPLTLDIHTGGTYTSRFIDPAGHAVTEIYIAGSSATYSVTAPADEFRFIYVAGNDNRIVVYGDRNQVSLAEGNRLTIDGADNIVHARANTTVEFGPKDGNVMSNEVTGGKLTVAGGGIEVTNALNEGCGGEQVTVGTVNRLRINADGSKTLTLRYDGNDRVYQRTYNAAGVQVELLIVSPNGSYADSLFDPVTGLAISLTTAGTDGSGMVFKYNTAQQLIEQDYIRISEPGWQFLKDPLTGETTAFNSISGGWLPAVHYDPSTDMVTWTARGVGSIRAESVGAV</sequence>
<gene>
    <name evidence="1" type="ORF">BX591_101145</name>
</gene>
<accession>A0A329CVM8</accession>
<evidence type="ECO:0000313" key="1">
    <source>
        <dbReference type="EMBL" id="RAS38816.1"/>
    </source>
</evidence>
<evidence type="ECO:0000313" key="2">
    <source>
        <dbReference type="Proteomes" id="UP000248918"/>
    </source>
</evidence>
<name>A0A329CVM8_9BURK</name>
<comment type="caution">
    <text evidence="1">The sequence shown here is derived from an EMBL/GenBank/DDBJ whole genome shotgun (WGS) entry which is preliminary data.</text>
</comment>
<dbReference type="Proteomes" id="UP000248918">
    <property type="component" value="Unassembled WGS sequence"/>
</dbReference>
<proteinExistence type="predicted"/>
<organism evidence="1 2">
    <name type="scientific">Paraburkholderia bryophila</name>
    <dbReference type="NCBI Taxonomy" id="420952"/>
    <lineage>
        <taxon>Bacteria</taxon>
        <taxon>Pseudomonadati</taxon>
        <taxon>Pseudomonadota</taxon>
        <taxon>Betaproteobacteria</taxon>
        <taxon>Burkholderiales</taxon>
        <taxon>Burkholderiaceae</taxon>
        <taxon>Paraburkholderia</taxon>
    </lineage>
</organism>
<dbReference type="AlphaFoldDB" id="A0A329CVM8"/>
<dbReference type="RefSeq" id="WP_111928848.1">
    <property type="nucleotide sequence ID" value="NZ_CADFFP010000004.1"/>
</dbReference>
<dbReference type="OrthoDB" id="9047490at2"/>
<reference evidence="1 2" key="1">
    <citation type="submission" date="2018-06" db="EMBL/GenBank/DDBJ databases">
        <title>Genomic Encyclopedia of Type Strains, Phase III (KMG-III): the genomes of soil and plant-associated and newly described type strains.</title>
        <authorList>
            <person name="Whitman W."/>
        </authorList>
    </citation>
    <scope>NUCLEOTIDE SEQUENCE [LARGE SCALE GENOMIC DNA]</scope>
    <source>
        <strain evidence="1 2">LMG 23644</strain>
    </source>
</reference>